<comment type="similarity">
    <text evidence="2">Belongs to the HSF family.</text>
</comment>
<dbReference type="SMART" id="SM00415">
    <property type="entry name" value="HSF"/>
    <property type="match status" value="1"/>
</dbReference>
<name>A0A4P9ZET4_9ASCO</name>
<feature type="region of interest" description="Disordered" evidence="3">
    <location>
        <begin position="1"/>
        <end position="85"/>
    </location>
</feature>
<keyword evidence="6" id="KW-1185">Reference proteome</keyword>
<organism evidence="5 6">
    <name type="scientific">Metschnikowia bicuspidata</name>
    <dbReference type="NCBI Taxonomy" id="27322"/>
    <lineage>
        <taxon>Eukaryota</taxon>
        <taxon>Fungi</taxon>
        <taxon>Dikarya</taxon>
        <taxon>Ascomycota</taxon>
        <taxon>Saccharomycotina</taxon>
        <taxon>Pichiomycetes</taxon>
        <taxon>Metschnikowiaceae</taxon>
        <taxon>Metschnikowia</taxon>
    </lineage>
</organism>
<dbReference type="AlphaFoldDB" id="A0A4P9ZET4"/>
<dbReference type="Pfam" id="PF00447">
    <property type="entry name" value="HSF_DNA-bind"/>
    <property type="match status" value="1"/>
</dbReference>
<reference evidence="6" key="1">
    <citation type="journal article" date="2018" name="Nat. Microbiol.">
        <title>Leveraging single-cell genomics to expand the fungal tree of life.</title>
        <authorList>
            <person name="Ahrendt S.R."/>
            <person name="Quandt C.A."/>
            <person name="Ciobanu D."/>
            <person name="Clum A."/>
            <person name="Salamov A."/>
            <person name="Andreopoulos B."/>
            <person name="Cheng J.F."/>
            <person name="Woyke T."/>
            <person name="Pelin A."/>
            <person name="Henrissat B."/>
            <person name="Reynolds N.K."/>
            <person name="Benny G.L."/>
            <person name="Smith M.E."/>
            <person name="James T.Y."/>
            <person name="Grigoriev I.V."/>
        </authorList>
    </citation>
    <scope>NUCLEOTIDE SEQUENCE [LARGE SCALE GENOMIC DNA]</scope>
    <source>
        <strain evidence="6">Baker2002</strain>
    </source>
</reference>
<evidence type="ECO:0000259" key="4">
    <source>
        <dbReference type="SMART" id="SM00415"/>
    </source>
</evidence>
<dbReference type="EMBL" id="ML004443">
    <property type="protein sequence ID" value="RKP31323.1"/>
    <property type="molecule type" value="Genomic_DNA"/>
</dbReference>
<evidence type="ECO:0000256" key="3">
    <source>
        <dbReference type="SAM" id="MobiDB-lite"/>
    </source>
</evidence>
<gene>
    <name evidence="5" type="ORF">METBISCDRAFT_26690</name>
</gene>
<feature type="compositionally biased region" description="Polar residues" evidence="3">
    <location>
        <begin position="436"/>
        <end position="447"/>
    </location>
</feature>
<proteinExistence type="inferred from homology"/>
<dbReference type="InterPro" id="IPR036390">
    <property type="entry name" value="WH_DNA-bd_sf"/>
</dbReference>
<feature type="region of interest" description="Disordered" evidence="3">
    <location>
        <begin position="427"/>
        <end position="447"/>
    </location>
</feature>
<keyword evidence="1" id="KW-0238">DNA-binding</keyword>
<accession>A0A4P9ZET4</accession>
<dbReference type="Proteomes" id="UP000268321">
    <property type="component" value="Unassembled WGS sequence"/>
</dbReference>
<sequence>MSAAVLSDTPLPAAKAAHVKTKPEPELHGAPHLRLETKLLAPADPNQPTSADSDRAPQPARKGTAAAQASCSTRPPLHSPAASSSGKSQTVFIHKLYDMLKYATSFIRQLNMYGFHKEFRHAANQFRKGNVESLSLIKRKSLKLLHTQKEIASLKKLPLTSDAPQQQQQPQQWDNAERNGTPLPKLLPRQPMHALQGYISHYAPYAHYPLQIVNVPVPRSPHSPRSPPPHEGAAYNASLSLQTPTLASGPNIKLNLIDINASVVTLKANYMDLLSNQSDLLQLTEILEKMISRVEKGPENDDAASRVDRVSSLTSSKGAAARYPELSMFRAVLLRIMGTPRYHLHEPALSLPKISNCNLVPQHYPLYLNCGLYPGAENATYRHQDADVHKIVQPPPNRHVSVLMDPLQPTPVQASLARYEKPAKDHASLKFPASASERTPSVPSGLSSVAQPPHISYVQQYQPLALLSNPICYQHYQMQQKPVQMRTTSLPVVSNPLVHPLPEHTHQRYLLSSLPDMRLTGPLEAEGVRCVLASAGAGANTGAGLATQATTSSPPSMASSVLALVPMHSQAGDAHVCTLPEPQAKPGAEGGARNQLPFMQELNNSLRSGAMATARVYDMFEWDDDVKRRKCAYRCIGRSPRE</sequence>
<evidence type="ECO:0000313" key="6">
    <source>
        <dbReference type="Proteomes" id="UP000268321"/>
    </source>
</evidence>
<dbReference type="InterPro" id="IPR000232">
    <property type="entry name" value="HSF_DNA-bd"/>
</dbReference>
<dbReference type="SUPFAM" id="SSF46785">
    <property type="entry name" value="Winged helix' DNA-binding domain"/>
    <property type="match status" value="1"/>
</dbReference>
<feature type="region of interest" description="Disordered" evidence="3">
    <location>
        <begin position="156"/>
        <end position="185"/>
    </location>
</feature>
<feature type="compositionally biased region" description="Basic and acidic residues" evidence="3">
    <location>
        <begin position="21"/>
        <end position="37"/>
    </location>
</feature>
<evidence type="ECO:0000256" key="1">
    <source>
        <dbReference type="ARBA" id="ARBA00023125"/>
    </source>
</evidence>
<feature type="domain" description="HSF-type DNA-binding" evidence="4">
    <location>
        <begin position="88"/>
        <end position="140"/>
    </location>
</feature>
<protein>
    <recommendedName>
        <fullName evidence="4">HSF-type DNA-binding domain-containing protein</fullName>
    </recommendedName>
</protein>
<evidence type="ECO:0000313" key="5">
    <source>
        <dbReference type="EMBL" id="RKP31323.1"/>
    </source>
</evidence>
<evidence type="ECO:0000256" key="2">
    <source>
        <dbReference type="RuleBase" id="RU004020"/>
    </source>
</evidence>
<dbReference type="GO" id="GO:0003700">
    <property type="term" value="F:DNA-binding transcription factor activity"/>
    <property type="evidence" value="ECO:0007669"/>
    <property type="project" value="InterPro"/>
</dbReference>
<dbReference type="GO" id="GO:0043565">
    <property type="term" value="F:sequence-specific DNA binding"/>
    <property type="evidence" value="ECO:0007669"/>
    <property type="project" value="InterPro"/>
</dbReference>